<dbReference type="InterPro" id="IPR038565">
    <property type="entry name" value="CLIP_sf"/>
</dbReference>
<dbReference type="InterPro" id="IPR033116">
    <property type="entry name" value="TRYPSIN_SER"/>
</dbReference>
<evidence type="ECO:0000313" key="15">
    <source>
        <dbReference type="Proteomes" id="UP000747542"/>
    </source>
</evidence>
<feature type="compositionally biased region" description="Pro residues" evidence="11">
    <location>
        <begin position="167"/>
        <end position="177"/>
    </location>
</feature>
<evidence type="ECO:0000256" key="9">
    <source>
        <dbReference type="RuleBase" id="RU363034"/>
    </source>
</evidence>
<dbReference type="CDD" id="cd00190">
    <property type="entry name" value="Tryp_SPc"/>
    <property type="match status" value="1"/>
</dbReference>
<evidence type="ECO:0000259" key="12">
    <source>
        <dbReference type="PROSITE" id="PS50240"/>
    </source>
</evidence>
<dbReference type="InterPro" id="IPR001314">
    <property type="entry name" value="Peptidase_S1A"/>
</dbReference>
<comment type="subcellular location">
    <subcellularLocation>
        <location evidence="1 10">Secreted</location>
    </subcellularLocation>
</comment>
<dbReference type="PROSITE" id="PS00135">
    <property type="entry name" value="TRYPSIN_SER"/>
    <property type="match status" value="1"/>
</dbReference>
<dbReference type="GO" id="GO:0006508">
    <property type="term" value="P:proteolysis"/>
    <property type="evidence" value="ECO:0007669"/>
    <property type="project" value="UniProtKB-KW"/>
</dbReference>
<accession>A0A8J5TLP6</accession>
<keyword evidence="5 9" id="KW-0378">Hydrolase</keyword>
<dbReference type="SMART" id="SM00680">
    <property type="entry name" value="CLIP"/>
    <property type="match status" value="1"/>
</dbReference>
<dbReference type="PANTHER" id="PTHR24264:SF65">
    <property type="entry name" value="SRCR DOMAIN-CONTAINING PROTEIN"/>
    <property type="match status" value="1"/>
</dbReference>
<dbReference type="Gene3D" id="2.40.10.10">
    <property type="entry name" value="Trypsin-like serine proteases"/>
    <property type="match status" value="2"/>
</dbReference>
<dbReference type="PANTHER" id="PTHR24264">
    <property type="entry name" value="TRYPSIN-RELATED"/>
    <property type="match status" value="1"/>
</dbReference>
<dbReference type="InterPro" id="IPR050127">
    <property type="entry name" value="Serine_Proteases_S1"/>
</dbReference>
<dbReference type="SUPFAM" id="SSF50494">
    <property type="entry name" value="Trypsin-like serine proteases"/>
    <property type="match status" value="1"/>
</dbReference>
<dbReference type="EC" id="3.4.21.-" evidence="9"/>
<proteinExistence type="inferred from homology"/>
<dbReference type="PROSITE" id="PS50240">
    <property type="entry name" value="TRYPSIN_DOM"/>
    <property type="match status" value="1"/>
</dbReference>
<comment type="caution">
    <text evidence="14">The sequence shown here is derived from an EMBL/GenBank/DDBJ whole genome shotgun (WGS) entry which is preliminary data.</text>
</comment>
<keyword evidence="4 10" id="KW-0732">Signal</keyword>
<evidence type="ECO:0000256" key="8">
    <source>
        <dbReference type="ARBA" id="ARBA00024195"/>
    </source>
</evidence>
<name>A0A8J5TLP6_HOMAM</name>
<dbReference type="InterPro" id="IPR018114">
    <property type="entry name" value="TRYPSIN_HIS"/>
</dbReference>
<dbReference type="InterPro" id="IPR001254">
    <property type="entry name" value="Trypsin_dom"/>
</dbReference>
<evidence type="ECO:0000256" key="11">
    <source>
        <dbReference type="SAM" id="MobiDB-lite"/>
    </source>
</evidence>
<evidence type="ECO:0000256" key="2">
    <source>
        <dbReference type="ARBA" id="ARBA00022525"/>
    </source>
</evidence>
<feature type="signal peptide" evidence="10">
    <location>
        <begin position="1"/>
        <end position="22"/>
    </location>
</feature>
<protein>
    <recommendedName>
        <fullName evidence="10">CLIP domain-containing serine protease</fullName>
        <ecNumber evidence="9">3.4.21.-</ecNumber>
    </recommendedName>
</protein>
<gene>
    <name evidence="14" type="primary">Pce-L8</name>
    <name evidence="14" type="ORF">Hamer_G015187</name>
</gene>
<evidence type="ECO:0000256" key="4">
    <source>
        <dbReference type="ARBA" id="ARBA00022729"/>
    </source>
</evidence>
<feature type="compositionally biased region" description="Pro residues" evidence="11">
    <location>
        <begin position="184"/>
        <end position="194"/>
    </location>
</feature>
<feature type="compositionally biased region" description="Low complexity" evidence="11">
    <location>
        <begin position="115"/>
        <end position="166"/>
    </location>
</feature>
<dbReference type="PROSITE" id="PS51888">
    <property type="entry name" value="CLIP"/>
    <property type="match status" value="1"/>
</dbReference>
<sequence length="456" mass="49426">MSIMFEKWVLLAVIVTAVVVEGAPDGPYRAVLHRARRQAIVFNAPTLHNLDQCRTPEGAAGTCKKLLDCPLLYNALRTRPSKEFLNFLRSSICRYEISSPIVCCGHMPPAILDSTTITSTSTTSSTTTAPTTTVSEEPTTLPSEVPTTLPSEAPTTLPSETPTTLPVEPPTTLPVDPPVTTTEVPPPTTTPEPAPSGVDLLSVETCGMASTTNVRIVGGIPPQIGSYPWLAALGFVNGQGTVEFLCGGALVTNQHVVTAAHCVRNRNDLKLVRLGEHDLNRTDEAVHEDFDIMSRTIHADFNPVSFANDIAILKLDRPVTFRDAIQPVCLPLPERFDKDDLVRSFGFIAGWGSVSFNNVSSSVLLHVMIPIISQEECSQKYSAFRQISIDETTICAGVGGQDACQGDSGGPMVMYWKSQMYIVGVVSFGFRCAEPNFPGVYTRVSMYNDWIIPLLN</sequence>
<keyword evidence="6 9" id="KW-0720">Serine protease</keyword>
<comment type="domain">
    <text evidence="10">The clip domain consists of 35-55 residues which are 'knitted' together usually by 3 conserved disulfide bonds forming a clip-like compact structure.</text>
</comment>
<keyword evidence="15" id="KW-1185">Reference proteome</keyword>
<dbReference type="EMBL" id="JAHLQT010006356">
    <property type="protein sequence ID" value="KAG7174978.1"/>
    <property type="molecule type" value="Genomic_DNA"/>
</dbReference>
<evidence type="ECO:0000256" key="1">
    <source>
        <dbReference type="ARBA" id="ARBA00004613"/>
    </source>
</evidence>
<evidence type="ECO:0000256" key="3">
    <source>
        <dbReference type="ARBA" id="ARBA00022670"/>
    </source>
</evidence>
<dbReference type="Pfam" id="PF12032">
    <property type="entry name" value="CLIP"/>
    <property type="match status" value="1"/>
</dbReference>
<dbReference type="AlphaFoldDB" id="A0A8J5TLP6"/>
<evidence type="ECO:0000256" key="5">
    <source>
        <dbReference type="ARBA" id="ARBA00022801"/>
    </source>
</evidence>
<keyword evidence="3 9" id="KW-0645">Protease</keyword>
<dbReference type="SMART" id="SM00020">
    <property type="entry name" value="Tryp_SPc"/>
    <property type="match status" value="1"/>
</dbReference>
<feature type="domain" description="Peptidase S1" evidence="12">
    <location>
        <begin position="216"/>
        <end position="456"/>
    </location>
</feature>
<dbReference type="Gene3D" id="3.30.1640.30">
    <property type="match status" value="1"/>
</dbReference>
<evidence type="ECO:0000256" key="6">
    <source>
        <dbReference type="ARBA" id="ARBA00022825"/>
    </source>
</evidence>
<dbReference type="Pfam" id="PF00089">
    <property type="entry name" value="Trypsin"/>
    <property type="match status" value="1"/>
</dbReference>
<comment type="similarity">
    <text evidence="8 10">Belongs to the peptidase S1 family. CLIP subfamily.</text>
</comment>
<dbReference type="Proteomes" id="UP000747542">
    <property type="component" value="Unassembled WGS sequence"/>
</dbReference>
<evidence type="ECO:0000256" key="10">
    <source>
        <dbReference type="RuleBase" id="RU366078"/>
    </source>
</evidence>
<feature type="domain" description="Clip" evidence="13">
    <location>
        <begin position="52"/>
        <end position="104"/>
    </location>
</feature>
<evidence type="ECO:0000259" key="13">
    <source>
        <dbReference type="PROSITE" id="PS51888"/>
    </source>
</evidence>
<dbReference type="InterPro" id="IPR009003">
    <property type="entry name" value="Peptidase_S1_PA"/>
</dbReference>
<feature type="chain" id="PRO_5035341374" description="CLIP domain-containing serine protease" evidence="10">
    <location>
        <begin position="23"/>
        <end position="456"/>
    </location>
</feature>
<dbReference type="FunFam" id="2.40.10.10:FF:000006">
    <property type="entry name" value="Serine proteinase stubble"/>
    <property type="match status" value="1"/>
</dbReference>
<dbReference type="GO" id="GO:0005615">
    <property type="term" value="C:extracellular space"/>
    <property type="evidence" value="ECO:0007669"/>
    <property type="project" value="TreeGrafter"/>
</dbReference>
<dbReference type="InterPro" id="IPR043504">
    <property type="entry name" value="Peptidase_S1_PA_chymotrypsin"/>
</dbReference>
<dbReference type="GO" id="GO:0004252">
    <property type="term" value="F:serine-type endopeptidase activity"/>
    <property type="evidence" value="ECO:0007669"/>
    <property type="project" value="UniProtKB-UniRule"/>
</dbReference>
<dbReference type="PRINTS" id="PR00722">
    <property type="entry name" value="CHYMOTRYPSIN"/>
</dbReference>
<keyword evidence="2 10" id="KW-0964">Secreted</keyword>
<dbReference type="InterPro" id="IPR022700">
    <property type="entry name" value="CLIP"/>
</dbReference>
<evidence type="ECO:0000313" key="14">
    <source>
        <dbReference type="EMBL" id="KAG7174978.1"/>
    </source>
</evidence>
<evidence type="ECO:0000256" key="7">
    <source>
        <dbReference type="ARBA" id="ARBA00023157"/>
    </source>
</evidence>
<dbReference type="PROSITE" id="PS00134">
    <property type="entry name" value="TRYPSIN_HIS"/>
    <property type="match status" value="1"/>
</dbReference>
<keyword evidence="7" id="KW-1015">Disulfide bond</keyword>
<organism evidence="14 15">
    <name type="scientific">Homarus americanus</name>
    <name type="common">American lobster</name>
    <dbReference type="NCBI Taxonomy" id="6706"/>
    <lineage>
        <taxon>Eukaryota</taxon>
        <taxon>Metazoa</taxon>
        <taxon>Ecdysozoa</taxon>
        <taxon>Arthropoda</taxon>
        <taxon>Crustacea</taxon>
        <taxon>Multicrustacea</taxon>
        <taxon>Malacostraca</taxon>
        <taxon>Eumalacostraca</taxon>
        <taxon>Eucarida</taxon>
        <taxon>Decapoda</taxon>
        <taxon>Pleocyemata</taxon>
        <taxon>Astacidea</taxon>
        <taxon>Nephropoidea</taxon>
        <taxon>Nephropidae</taxon>
        <taxon>Homarus</taxon>
    </lineage>
</organism>
<feature type="region of interest" description="Disordered" evidence="11">
    <location>
        <begin position="115"/>
        <end position="195"/>
    </location>
</feature>
<reference evidence="14" key="1">
    <citation type="journal article" date="2021" name="Sci. Adv.">
        <title>The American lobster genome reveals insights on longevity, neural, and immune adaptations.</title>
        <authorList>
            <person name="Polinski J.M."/>
            <person name="Zimin A.V."/>
            <person name="Clark K.F."/>
            <person name="Kohn A.B."/>
            <person name="Sadowski N."/>
            <person name="Timp W."/>
            <person name="Ptitsyn A."/>
            <person name="Khanna P."/>
            <person name="Romanova D.Y."/>
            <person name="Williams P."/>
            <person name="Greenwood S.J."/>
            <person name="Moroz L.L."/>
            <person name="Walt D.R."/>
            <person name="Bodnar A.G."/>
        </authorList>
    </citation>
    <scope>NUCLEOTIDE SEQUENCE</scope>
    <source>
        <strain evidence="14">GMGI-L3</strain>
    </source>
</reference>